<evidence type="ECO:0000313" key="2">
    <source>
        <dbReference type="EMBL" id="OSY35188.1"/>
    </source>
</evidence>
<reference evidence="2 3" key="1">
    <citation type="submission" date="2016-09" db="EMBL/GenBank/DDBJ databases">
        <title>Pseudonocardia autotrophica DSM535, a candidate organism with high potential of specific P450 cytochromes.</title>
        <authorList>
            <person name="Grumaz C."/>
            <person name="Vainshtein Y."/>
            <person name="Kirstahler P."/>
            <person name="Sohn K."/>
        </authorList>
    </citation>
    <scope>NUCLEOTIDE SEQUENCE [LARGE SCALE GENOMIC DNA]</scope>
    <source>
        <strain evidence="2 3">DSM 535</strain>
    </source>
</reference>
<protein>
    <recommendedName>
        <fullName evidence="4">PE family protein</fullName>
    </recommendedName>
</protein>
<dbReference type="AlphaFoldDB" id="A0A1Y2ML53"/>
<gene>
    <name evidence="2" type="ORF">BG845_06258</name>
</gene>
<dbReference type="EMBL" id="MIGB01000056">
    <property type="protein sequence ID" value="OSY35188.1"/>
    <property type="molecule type" value="Genomic_DNA"/>
</dbReference>
<evidence type="ECO:0000256" key="1">
    <source>
        <dbReference type="SAM" id="MobiDB-lite"/>
    </source>
</evidence>
<accession>A0A1Y2ML53</accession>
<organism evidence="2 3">
    <name type="scientific">Pseudonocardia autotrophica</name>
    <name type="common">Amycolata autotrophica</name>
    <name type="synonym">Nocardia autotrophica</name>
    <dbReference type="NCBI Taxonomy" id="2074"/>
    <lineage>
        <taxon>Bacteria</taxon>
        <taxon>Bacillati</taxon>
        <taxon>Actinomycetota</taxon>
        <taxon>Actinomycetes</taxon>
        <taxon>Pseudonocardiales</taxon>
        <taxon>Pseudonocardiaceae</taxon>
        <taxon>Pseudonocardia</taxon>
    </lineage>
</organism>
<proteinExistence type="predicted"/>
<comment type="caution">
    <text evidence="2">The sequence shown here is derived from an EMBL/GenBank/DDBJ whole genome shotgun (WGS) entry which is preliminary data.</text>
</comment>
<keyword evidence="3" id="KW-1185">Reference proteome</keyword>
<sequence length="143" mass="15591">MRTSSAEAGRSVVGLPTVAGMDIDARLPRGTASDDLMTQIHIGNVRQVRAALADQAHSIQQALREADDLNHIGRCGDDPISRDAQRMFQAKIDTIVAAHRAYVVELDEACDRLGEAARQYGLTDDDTAESFRSTEVPQSVPFR</sequence>
<evidence type="ECO:0000313" key="3">
    <source>
        <dbReference type="Proteomes" id="UP000194360"/>
    </source>
</evidence>
<feature type="region of interest" description="Disordered" evidence="1">
    <location>
        <begin position="124"/>
        <end position="143"/>
    </location>
</feature>
<dbReference type="Proteomes" id="UP000194360">
    <property type="component" value="Unassembled WGS sequence"/>
</dbReference>
<dbReference type="STRING" id="2074.BG845_06258"/>
<evidence type="ECO:0008006" key="4">
    <source>
        <dbReference type="Google" id="ProtNLM"/>
    </source>
</evidence>
<name>A0A1Y2ML53_PSEAH</name>